<name>A0A5S9QPZ5_9GAMM</name>
<feature type="compositionally biased region" description="Low complexity" evidence="1">
    <location>
        <begin position="578"/>
        <end position="596"/>
    </location>
</feature>
<evidence type="ECO:0000313" key="2">
    <source>
        <dbReference type="EMBL" id="CAA0120160.1"/>
    </source>
</evidence>
<evidence type="ECO:0000313" key="3">
    <source>
        <dbReference type="Proteomes" id="UP000441399"/>
    </source>
</evidence>
<accession>A0A5S9QPZ5</accession>
<proteinExistence type="predicted"/>
<feature type="region of interest" description="Disordered" evidence="1">
    <location>
        <begin position="107"/>
        <end position="211"/>
    </location>
</feature>
<feature type="compositionally biased region" description="Polar residues" evidence="1">
    <location>
        <begin position="464"/>
        <end position="492"/>
    </location>
</feature>
<feature type="compositionally biased region" description="Basic and acidic residues" evidence="1">
    <location>
        <begin position="194"/>
        <end position="209"/>
    </location>
</feature>
<dbReference type="EMBL" id="CACSIO010000034">
    <property type="protein sequence ID" value="CAA0120160.1"/>
    <property type="molecule type" value="Genomic_DNA"/>
</dbReference>
<dbReference type="OrthoDB" id="499748at2"/>
<feature type="region of interest" description="Disordered" evidence="1">
    <location>
        <begin position="553"/>
        <end position="596"/>
    </location>
</feature>
<reference evidence="2 3" key="1">
    <citation type="submission" date="2019-11" db="EMBL/GenBank/DDBJ databases">
        <authorList>
            <person name="Holert J."/>
        </authorList>
    </citation>
    <scope>NUCLEOTIDE SEQUENCE [LARGE SCALE GENOMIC DNA]</scope>
    <source>
        <strain evidence="2">SB11_3</strain>
    </source>
</reference>
<dbReference type="Pfam" id="PF19268">
    <property type="entry name" value="CIS_TMP"/>
    <property type="match status" value="1"/>
</dbReference>
<sequence length="804" mass="86848">MVNSIERLTVDLRCHTGASQIETLVTDEILPALEALLEKMDVVDKLTIIPSLEVDVGQVAALDMLSASVIDGLENALRRSIESSNSKQRSMKGTKLGMEFAGDTALRAGDLDTSSHRRKDTANNPNGINENAKYVSPVLPEHSEQSSGEQDRETRTENRQHTIERGAVLSDLDSGLFEDRDVSSAQTHTADASVPKDEGGSEAARESIQPRHLLPNTQVLHIVSADESGEGEGDWCIGGNVTPVQLLGGYVSTGAFVNAQSHLAESVKDCWNSLVSDATSLDEFVGRYLLCNPQQWLRLTAVIPSAAIRERYLGPWESVVDTLIPSDFGGLSLSSGALQQLNQSGGRDWLQVVIGYCLRQGFGSPQKALDTLSVDGRAGRTSEPYDESIQSYVRAHEADPGLPRQVSLILVQRILEIWLSGIPGSSISESFSERAGELHVSPSGTSAEKREVPAASDLAEAENTEQSSEPKGIKTQGQQGKHNDAGSASTEGEVSGYENLCDSSGEGVKQASTKNNVKEALDQTHQKTADVRGAAFDESENLRAFFEKVSALPKKDSETKRNTSFSDNTQVTSTISDNSALNPSSPANSEASPASSVSVLENLADALSSLADDMGVTLPRDNVDDDTPHEMPTAFTVSNAGLVILAPFFNRLFTDAGLKTKDGFIDEQARHRAVLLTQYLALGDSAIDHYIEPALVLNKVLCGIAPAQVLNLSEGLSEAEKSCADSLILGVIEQWSALKNTGPESFRNTFIRRAGLLRESDQSFQPGWQLTVEGKPFDVLMDRLPWSVSLHRYSWMQAPVFVAW</sequence>
<feature type="compositionally biased region" description="Polar residues" evidence="1">
    <location>
        <begin position="562"/>
        <end position="577"/>
    </location>
</feature>
<keyword evidence="3" id="KW-1185">Reference proteome</keyword>
<gene>
    <name evidence="2" type="ORF">OPDIPICF_02375</name>
</gene>
<evidence type="ECO:0000256" key="1">
    <source>
        <dbReference type="SAM" id="MobiDB-lite"/>
    </source>
</evidence>
<feature type="region of interest" description="Disordered" evidence="1">
    <location>
        <begin position="438"/>
        <end position="513"/>
    </location>
</feature>
<organism evidence="2 3">
    <name type="scientific">BD1-7 clade bacterium</name>
    <dbReference type="NCBI Taxonomy" id="2029982"/>
    <lineage>
        <taxon>Bacteria</taxon>
        <taxon>Pseudomonadati</taxon>
        <taxon>Pseudomonadota</taxon>
        <taxon>Gammaproteobacteria</taxon>
        <taxon>Cellvibrionales</taxon>
        <taxon>Spongiibacteraceae</taxon>
        <taxon>BD1-7 clade</taxon>
    </lineage>
</organism>
<feature type="compositionally biased region" description="Basic and acidic residues" evidence="1">
    <location>
        <begin position="141"/>
        <end position="164"/>
    </location>
</feature>
<dbReference type="AlphaFoldDB" id="A0A5S9QPZ5"/>
<dbReference type="Proteomes" id="UP000441399">
    <property type="component" value="Unassembled WGS sequence"/>
</dbReference>
<dbReference type="InterPro" id="IPR045538">
    <property type="entry name" value="CIS_TMP"/>
</dbReference>
<protein>
    <submittedName>
        <fullName evidence="2">Uncharacterized protein</fullName>
    </submittedName>
</protein>